<accession>A0A5D2RKB8</accession>
<dbReference type="AlphaFoldDB" id="A0A5D2RKB8"/>
<gene>
    <name evidence="1" type="ORF">ES332_A02G148500v1</name>
</gene>
<dbReference type="EMBL" id="CM017611">
    <property type="protein sequence ID" value="TYI40240.1"/>
    <property type="molecule type" value="Genomic_DNA"/>
</dbReference>
<organism evidence="1 2">
    <name type="scientific">Gossypium tomentosum</name>
    <name type="common">Hawaiian cotton</name>
    <name type="synonym">Gossypium sandvicense</name>
    <dbReference type="NCBI Taxonomy" id="34277"/>
    <lineage>
        <taxon>Eukaryota</taxon>
        <taxon>Viridiplantae</taxon>
        <taxon>Streptophyta</taxon>
        <taxon>Embryophyta</taxon>
        <taxon>Tracheophyta</taxon>
        <taxon>Spermatophyta</taxon>
        <taxon>Magnoliopsida</taxon>
        <taxon>eudicotyledons</taxon>
        <taxon>Gunneridae</taxon>
        <taxon>Pentapetalae</taxon>
        <taxon>rosids</taxon>
        <taxon>malvids</taxon>
        <taxon>Malvales</taxon>
        <taxon>Malvaceae</taxon>
        <taxon>Malvoideae</taxon>
        <taxon>Gossypium</taxon>
    </lineage>
</organism>
<evidence type="ECO:0000313" key="1">
    <source>
        <dbReference type="EMBL" id="TYI40240.1"/>
    </source>
</evidence>
<sequence>MAVAAIAVYDWPESWPGLLPFLLKLIVEKERGCNSKSLNQDQDQSTSLSYICRHCNTLASSKLEPALYCILFLLIF</sequence>
<dbReference type="InterPro" id="IPR011989">
    <property type="entry name" value="ARM-like"/>
</dbReference>
<name>A0A5D2RKB8_GOSTO</name>
<evidence type="ECO:0008006" key="3">
    <source>
        <dbReference type="Google" id="ProtNLM"/>
    </source>
</evidence>
<keyword evidence="2" id="KW-1185">Reference proteome</keyword>
<protein>
    <recommendedName>
        <fullName evidence="3">Exportin-1/Importin-beta-like domain-containing protein</fullName>
    </recommendedName>
</protein>
<reference evidence="1 2" key="1">
    <citation type="submission" date="2019-07" db="EMBL/GenBank/DDBJ databases">
        <title>WGS assembly of Gossypium tomentosum.</title>
        <authorList>
            <person name="Chen Z.J."/>
            <person name="Sreedasyam A."/>
            <person name="Ando A."/>
            <person name="Song Q."/>
            <person name="De L."/>
            <person name="Hulse-Kemp A."/>
            <person name="Ding M."/>
            <person name="Ye W."/>
            <person name="Kirkbride R."/>
            <person name="Jenkins J."/>
            <person name="Plott C."/>
            <person name="Lovell J."/>
            <person name="Lin Y.-M."/>
            <person name="Vaughn R."/>
            <person name="Liu B."/>
            <person name="Li W."/>
            <person name="Simpson S."/>
            <person name="Scheffler B."/>
            <person name="Saski C."/>
            <person name="Grover C."/>
            <person name="Hu G."/>
            <person name="Conover J."/>
            <person name="Carlson J."/>
            <person name="Shu S."/>
            <person name="Boston L."/>
            <person name="Williams M."/>
            <person name="Peterson D."/>
            <person name="Mcgee K."/>
            <person name="Jones D."/>
            <person name="Wendel J."/>
            <person name="Stelly D."/>
            <person name="Grimwood J."/>
            <person name="Schmutz J."/>
        </authorList>
    </citation>
    <scope>NUCLEOTIDE SEQUENCE [LARGE SCALE GENOMIC DNA]</scope>
    <source>
        <strain evidence="1">7179.01</strain>
    </source>
</reference>
<dbReference type="Proteomes" id="UP000322667">
    <property type="component" value="Chromosome A02"/>
</dbReference>
<dbReference type="Gene3D" id="1.25.10.10">
    <property type="entry name" value="Leucine-rich Repeat Variant"/>
    <property type="match status" value="1"/>
</dbReference>
<evidence type="ECO:0000313" key="2">
    <source>
        <dbReference type="Proteomes" id="UP000322667"/>
    </source>
</evidence>
<proteinExistence type="predicted"/>